<dbReference type="Gene3D" id="3.40.50.2300">
    <property type="match status" value="1"/>
</dbReference>
<dbReference type="EMBL" id="CP063458">
    <property type="protein sequence ID" value="QOV88118.1"/>
    <property type="molecule type" value="Genomic_DNA"/>
</dbReference>
<dbReference type="AlphaFoldDB" id="A0A7M2WRI0"/>
<dbReference type="SMART" id="SM00448">
    <property type="entry name" value="REC"/>
    <property type="match status" value="1"/>
</dbReference>
<evidence type="ECO:0000256" key="1">
    <source>
        <dbReference type="ARBA" id="ARBA00022553"/>
    </source>
</evidence>
<dbReference type="InterPro" id="IPR001789">
    <property type="entry name" value="Sig_transdc_resp-reg_receiver"/>
</dbReference>
<name>A0A7M2WRI0_9BACT</name>
<dbReference type="PROSITE" id="PS50110">
    <property type="entry name" value="RESPONSE_REGULATORY"/>
    <property type="match status" value="1"/>
</dbReference>
<dbReference type="RefSeq" id="WP_206291087.1">
    <property type="nucleotide sequence ID" value="NZ_CP063458.1"/>
</dbReference>
<dbReference type="PANTHER" id="PTHR44591">
    <property type="entry name" value="STRESS RESPONSE REGULATOR PROTEIN 1"/>
    <property type="match status" value="1"/>
</dbReference>
<evidence type="ECO:0000313" key="4">
    <source>
        <dbReference type="EMBL" id="QOV88118.1"/>
    </source>
</evidence>
<proteinExistence type="predicted"/>
<dbReference type="KEGG" id="hbs:IPV69_17875"/>
<keyword evidence="1 2" id="KW-0597">Phosphoprotein</keyword>
<dbReference type="SUPFAM" id="SSF52172">
    <property type="entry name" value="CheY-like"/>
    <property type="match status" value="1"/>
</dbReference>
<evidence type="ECO:0000313" key="5">
    <source>
        <dbReference type="Proteomes" id="UP000593765"/>
    </source>
</evidence>
<dbReference type="GO" id="GO:0000160">
    <property type="term" value="P:phosphorelay signal transduction system"/>
    <property type="evidence" value="ECO:0007669"/>
    <property type="project" value="InterPro"/>
</dbReference>
<dbReference type="Pfam" id="PF00072">
    <property type="entry name" value="Response_reg"/>
    <property type="match status" value="1"/>
</dbReference>
<gene>
    <name evidence="4" type="ORF">IPV69_17875</name>
</gene>
<evidence type="ECO:0000256" key="2">
    <source>
        <dbReference type="PROSITE-ProRule" id="PRU00169"/>
    </source>
</evidence>
<dbReference type="PANTHER" id="PTHR44591:SF25">
    <property type="entry name" value="CHEMOTAXIS TWO-COMPONENT RESPONSE REGULATOR"/>
    <property type="match status" value="1"/>
</dbReference>
<keyword evidence="5" id="KW-1185">Reference proteome</keyword>
<feature type="modified residue" description="4-aspartylphosphate" evidence="2">
    <location>
        <position position="52"/>
    </location>
</feature>
<reference evidence="4 5" key="1">
    <citation type="submission" date="2020-10" db="EMBL/GenBank/DDBJ databases">
        <title>Wide distribution of Phycisphaera-like planctomycetes from WD2101 soil group in peatlands and genome analysis of the first cultivated representative.</title>
        <authorList>
            <person name="Dedysh S.N."/>
            <person name="Beletsky A.V."/>
            <person name="Ivanova A."/>
            <person name="Kulichevskaya I.S."/>
            <person name="Suzina N.E."/>
            <person name="Philippov D.A."/>
            <person name="Rakitin A.L."/>
            <person name="Mardanov A.V."/>
            <person name="Ravin N.V."/>
        </authorList>
    </citation>
    <scope>NUCLEOTIDE SEQUENCE [LARGE SCALE GENOMIC DNA]</scope>
    <source>
        <strain evidence="4 5">M1803</strain>
    </source>
</reference>
<evidence type="ECO:0000259" key="3">
    <source>
        <dbReference type="PROSITE" id="PS50110"/>
    </source>
</evidence>
<organism evidence="4 5">
    <name type="scientific">Humisphaera borealis</name>
    <dbReference type="NCBI Taxonomy" id="2807512"/>
    <lineage>
        <taxon>Bacteria</taxon>
        <taxon>Pseudomonadati</taxon>
        <taxon>Planctomycetota</taxon>
        <taxon>Phycisphaerae</taxon>
        <taxon>Tepidisphaerales</taxon>
        <taxon>Tepidisphaeraceae</taxon>
        <taxon>Humisphaera</taxon>
    </lineage>
</organism>
<dbReference type="InterPro" id="IPR050595">
    <property type="entry name" value="Bact_response_regulator"/>
</dbReference>
<accession>A0A7M2WRI0</accession>
<dbReference type="InterPro" id="IPR011006">
    <property type="entry name" value="CheY-like_superfamily"/>
</dbReference>
<sequence>MRAIVIDDSRAMRAILRQALIPRGFEVIEAANGKEALTRLASAGPVDLALVDWNMPEMNGYEFVKAIRLDGTRADMRIMMVTTETEISQMVKALEAGANEYVMKPFTADVITEKLALLGIDCAEAA</sequence>
<dbReference type="Proteomes" id="UP000593765">
    <property type="component" value="Chromosome"/>
</dbReference>
<feature type="domain" description="Response regulatory" evidence="3">
    <location>
        <begin position="2"/>
        <end position="119"/>
    </location>
</feature>
<protein>
    <submittedName>
        <fullName evidence="4">Response regulator</fullName>
    </submittedName>
</protein>